<comment type="caution">
    <text evidence="1">The sequence shown here is derived from an EMBL/GenBank/DDBJ whole genome shotgun (WGS) entry which is preliminary data.</text>
</comment>
<evidence type="ECO:0000313" key="1">
    <source>
        <dbReference type="EMBL" id="KAF8795714.1"/>
    </source>
</evidence>
<keyword evidence="2" id="KW-1185">Reference proteome</keyword>
<accession>A0A8T0FX70</accession>
<sequence>MHADFILRTPFRFHLERLKPASKLYFVDLARRFNVSPSCIILVISYLAKNMEKLFDYVNGYICCFIYLLKDDLLRYSLYTMSIDASSNHYPQMCNQDDGDDELIQIFSIVICRCDQKILYRRPPSP</sequence>
<proteinExistence type="predicted"/>
<gene>
    <name evidence="1" type="ORF">HNY73_000181</name>
</gene>
<evidence type="ECO:0000313" key="2">
    <source>
        <dbReference type="Proteomes" id="UP000807504"/>
    </source>
</evidence>
<organism evidence="1 2">
    <name type="scientific">Argiope bruennichi</name>
    <name type="common">Wasp spider</name>
    <name type="synonym">Aranea bruennichi</name>
    <dbReference type="NCBI Taxonomy" id="94029"/>
    <lineage>
        <taxon>Eukaryota</taxon>
        <taxon>Metazoa</taxon>
        <taxon>Ecdysozoa</taxon>
        <taxon>Arthropoda</taxon>
        <taxon>Chelicerata</taxon>
        <taxon>Arachnida</taxon>
        <taxon>Araneae</taxon>
        <taxon>Araneomorphae</taxon>
        <taxon>Entelegynae</taxon>
        <taxon>Araneoidea</taxon>
        <taxon>Araneidae</taxon>
        <taxon>Argiope</taxon>
    </lineage>
</organism>
<protein>
    <submittedName>
        <fullName evidence="1">Uncharacterized protein</fullName>
    </submittedName>
</protein>
<reference evidence="1" key="1">
    <citation type="journal article" date="2020" name="bioRxiv">
        <title>Chromosome-level reference genome of the European wasp spider Argiope bruennichi: a resource for studies on range expansion and evolutionary adaptation.</title>
        <authorList>
            <person name="Sheffer M.M."/>
            <person name="Hoppe A."/>
            <person name="Krehenwinkel H."/>
            <person name="Uhl G."/>
            <person name="Kuss A.W."/>
            <person name="Jensen L."/>
            <person name="Jensen C."/>
            <person name="Gillespie R.G."/>
            <person name="Hoff K.J."/>
            <person name="Prost S."/>
        </authorList>
    </citation>
    <scope>NUCLEOTIDE SEQUENCE</scope>
</reference>
<reference evidence="1" key="2">
    <citation type="submission" date="2020-06" db="EMBL/GenBank/DDBJ databases">
        <authorList>
            <person name="Sheffer M."/>
        </authorList>
    </citation>
    <scope>NUCLEOTIDE SEQUENCE</scope>
</reference>
<dbReference type="Proteomes" id="UP000807504">
    <property type="component" value="Unassembled WGS sequence"/>
</dbReference>
<dbReference type="AlphaFoldDB" id="A0A8T0FX70"/>
<name>A0A8T0FX70_ARGBR</name>
<dbReference type="EMBL" id="JABXBU010000001">
    <property type="protein sequence ID" value="KAF8795714.1"/>
    <property type="molecule type" value="Genomic_DNA"/>
</dbReference>